<dbReference type="Proteomes" id="UP000238937">
    <property type="component" value="Unassembled WGS sequence"/>
</dbReference>
<gene>
    <name evidence="2" type="ORF">C7B77_16270</name>
</gene>
<dbReference type="RefSeq" id="WP_146138355.1">
    <property type="nucleotide sequence ID" value="NZ_PVWO01000214.1"/>
</dbReference>
<accession>A0A2T1GCC8</accession>
<organism evidence="2 3">
    <name type="scientific">Chamaesiphon polymorphus CCALA 037</name>
    <dbReference type="NCBI Taxonomy" id="2107692"/>
    <lineage>
        <taxon>Bacteria</taxon>
        <taxon>Bacillati</taxon>
        <taxon>Cyanobacteriota</taxon>
        <taxon>Cyanophyceae</taxon>
        <taxon>Gomontiellales</taxon>
        <taxon>Chamaesiphonaceae</taxon>
        <taxon>Chamaesiphon</taxon>
    </lineage>
</organism>
<dbReference type="AlphaFoldDB" id="A0A2T1GCC8"/>
<dbReference type="InterPro" id="IPR011008">
    <property type="entry name" value="Dimeric_a/b-barrel"/>
</dbReference>
<proteinExistence type="predicted"/>
<dbReference type="InterPro" id="IPR049509">
    <property type="entry name" value="DyP_N"/>
</dbReference>
<dbReference type="EMBL" id="PVWO01000214">
    <property type="protein sequence ID" value="PSB55049.1"/>
    <property type="molecule type" value="Genomic_DNA"/>
</dbReference>
<evidence type="ECO:0000313" key="3">
    <source>
        <dbReference type="Proteomes" id="UP000238937"/>
    </source>
</evidence>
<keyword evidence="3" id="KW-1185">Reference proteome</keyword>
<feature type="domain" description="DyP dimeric alpha+beta barrel" evidence="1">
    <location>
        <begin position="20"/>
        <end position="166"/>
    </location>
</feature>
<name>A0A2T1GCC8_9CYAN</name>
<dbReference type="OrthoDB" id="9781066at2"/>
<reference evidence="2 3" key="1">
    <citation type="submission" date="2018-03" db="EMBL/GenBank/DDBJ databases">
        <title>The ancient ancestry and fast evolution of plastids.</title>
        <authorList>
            <person name="Moore K.R."/>
            <person name="Magnabosco C."/>
            <person name="Momper L."/>
            <person name="Gold D.A."/>
            <person name="Bosak T."/>
            <person name="Fournier G.P."/>
        </authorList>
    </citation>
    <scope>NUCLEOTIDE SEQUENCE [LARGE SCALE GENOMIC DNA]</scope>
    <source>
        <strain evidence="2 3">CCALA 037</strain>
    </source>
</reference>
<protein>
    <recommendedName>
        <fullName evidence="1">DyP dimeric alpha+beta barrel domain-containing protein</fullName>
    </recommendedName>
</protein>
<dbReference type="SUPFAM" id="SSF54909">
    <property type="entry name" value="Dimeric alpha+beta barrel"/>
    <property type="match status" value="1"/>
</dbReference>
<evidence type="ECO:0000313" key="2">
    <source>
        <dbReference type="EMBL" id="PSB55049.1"/>
    </source>
</evidence>
<dbReference type="Pfam" id="PF21105">
    <property type="entry name" value="DyP_N"/>
    <property type="match status" value="1"/>
</dbReference>
<evidence type="ECO:0000259" key="1">
    <source>
        <dbReference type="Pfam" id="PF21105"/>
    </source>
</evidence>
<sequence length="189" mass="21503">MKENIDQNRKLNGIQKDLRQIQGNTIRYLNKDYQTFLFLKFNDSKKGRNWVSQIAPEIMTIQDDKGFSNLFNIVKHHSSREGLGRATWINITFTHNGIKALEMSDLELELLPDDFKDGFATRAKLVRELSASAPENWIEPLLESKDIHALFIVAADSLANLDNLVDGYIESPTFAAAATIIFRIETGYV</sequence>
<comment type="caution">
    <text evidence="2">The sequence shown here is derived from an EMBL/GenBank/DDBJ whole genome shotgun (WGS) entry which is preliminary data.</text>
</comment>